<proteinExistence type="predicted"/>
<dbReference type="PANTHER" id="PTHR47723:SF19">
    <property type="entry name" value="POLYNUCLEOTIDYL TRANSFERASE, RIBONUCLEASE H-LIKE SUPERFAMILY PROTEIN"/>
    <property type="match status" value="1"/>
</dbReference>
<feature type="region of interest" description="Disordered" evidence="1">
    <location>
        <begin position="235"/>
        <end position="296"/>
    </location>
</feature>
<dbReference type="InterPro" id="IPR002156">
    <property type="entry name" value="RNaseH_domain"/>
</dbReference>
<name>A0ABM3RUM7_SPIOL</name>
<feature type="compositionally biased region" description="Low complexity" evidence="1">
    <location>
        <begin position="235"/>
        <end position="245"/>
    </location>
</feature>
<dbReference type="Pfam" id="PF13456">
    <property type="entry name" value="RVT_3"/>
    <property type="match status" value="1"/>
</dbReference>
<dbReference type="InterPro" id="IPR044730">
    <property type="entry name" value="RNase_H-like_dom_plant"/>
</dbReference>
<feature type="compositionally biased region" description="Polar residues" evidence="1">
    <location>
        <begin position="1"/>
        <end position="12"/>
    </location>
</feature>
<protein>
    <submittedName>
        <fullName evidence="4">Uncharacterized protein isoform X1</fullName>
    </submittedName>
</protein>
<dbReference type="InterPro" id="IPR053151">
    <property type="entry name" value="RNase_H-like"/>
</dbReference>
<dbReference type="Gene3D" id="3.30.420.10">
    <property type="entry name" value="Ribonuclease H-like superfamily/Ribonuclease H"/>
    <property type="match status" value="1"/>
</dbReference>
<evidence type="ECO:0000313" key="4">
    <source>
        <dbReference type="RefSeq" id="XP_056699326.1"/>
    </source>
</evidence>
<organism evidence="3 4">
    <name type="scientific">Spinacia oleracea</name>
    <name type="common">Spinach</name>
    <dbReference type="NCBI Taxonomy" id="3562"/>
    <lineage>
        <taxon>Eukaryota</taxon>
        <taxon>Viridiplantae</taxon>
        <taxon>Streptophyta</taxon>
        <taxon>Embryophyta</taxon>
        <taxon>Tracheophyta</taxon>
        <taxon>Spermatophyta</taxon>
        <taxon>Magnoliopsida</taxon>
        <taxon>eudicotyledons</taxon>
        <taxon>Gunneridae</taxon>
        <taxon>Pentapetalae</taxon>
        <taxon>Caryophyllales</taxon>
        <taxon>Chenopodiaceae</taxon>
        <taxon>Chenopodioideae</taxon>
        <taxon>Anserineae</taxon>
        <taxon>Spinacia</taxon>
    </lineage>
</organism>
<evidence type="ECO:0000259" key="2">
    <source>
        <dbReference type="Pfam" id="PF13456"/>
    </source>
</evidence>
<accession>A0ABM3RUM7</accession>
<dbReference type="PANTHER" id="PTHR47723">
    <property type="entry name" value="OS05G0353850 PROTEIN"/>
    <property type="match status" value="1"/>
</dbReference>
<evidence type="ECO:0000256" key="1">
    <source>
        <dbReference type="SAM" id="MobiDB-lite"/>
    </source>
</evidence>
<evidence type="ECO:0000313" key="3">
    <source>
        <dbReference type="Proteomes" id="UP000813463"/>
    </source>
</evidence>
<feature type="domain" description="RNase H type-1" evidence="2">
    <location>
        <begin position="106"/>
        <end position="188"/>
    </location>
</feature>
<dbReference type="Proteomes" id="UP000813463">
    <property type="component" value="Chromosome 1"/>
</dbReference>
<dbReference type="RefSeq" id="XP_056699326.1">
    <property type="nucleotide sequence ID" value="XM_056843348.1"/>
</dbReference>
<feature type="region of interest" description="Disordered" evidence="1">
    <location>
        <begin position="1"/>
        <end position="43"/>
    </location>
</feature>
<gene>
    <name evidence="4" type="primary">LOC130472428</name>
</gene>
<reference evidence="4" key="2">
    <citation type="submission" date="2025-08" db="UniProtKB">
        <authorList>
            <consortium name="RefSeq"/>
        </authorList>
    </citation>
    <scope>IDENTIFICATION</scope>
    <source>
        <tissue evidence="4">Leaf</tissue>
    </source>
</reference>
<dbReference type="CDD" id="cd06222">
    <property type="entry name" value="RNase_H_like"/>
    <property type="match status" value="1"/>
</dbReference>
<feature type="compositionally biased region" description="Polar residues" evidence="1">
    <location>
        <begin position="246"/>
        <end position="268"/>
    </location>
</feature>
<sequence length="296" mass="32754">MNGQCEEVNQVNDGEEVNQVGDGEEVNQVGDGEKANQVGDGEEVTQLHPPIRVPAVSCWKMPPVFWWKVNTYGGPTSYGYCIRGLDGELGVLGVKWEPWLLGCSEVYMEAEAFYYGVQKALEFGYRNVIIECSCQPLLTKLRHREMIQELGPERARVTQILELVRKFDVFRFSYVELEGNSVAREISKYNPGRRREAVWSSDFPKVASDAASWDITCCLTNARDSLWKEIEEAAAAASSSREAPSPDQQMAESQMISGAPSTLSSTGDAPSPDQECVQSQMNPGTPSITSPDEDLP</sequence>
<reference evidence="3" key="1">
    <citation type="journal article" date="2021" name="Nat. Commun.">
        <title>Genomic analyses provide insights into spinach domestication and the genetic basis of agronomic traits.</title>
        <authorList>
            <person name="Cai X."/>
            <person name="Sun X."/>
            <person name="Xu C."/>
            <person name="Sun H."/>
            <person name="Wang X."/>
            <person name="Ge C."/>
            <person name="Zhang Z."/>
            <person name="Wang Q."/>
            <person name="Fei Z."/>
            <person name="Jiao C."/>
            <person name="Wang Q."/>
        </authorList>
    </citation>
    <scope>NUCLEOTIDE SEQUENCE [LARGE SCALE GENOMIC DNA]</scope>
    <source>
        <strain evidence="3">cv. Varoflay</strain>
    </source>
</reference>
<keyword evidence="3" id="KW-1185">Reference proteome</keyword>
<dbReference type="InterPro" id="IPR036397">
    <property type="entry name" value="RNaseH_sf"/>
</dbReference>
<feature type="compositionally biased region" description="Polar residues" evidence="1">
    <location>
        <begin position="276"/>
        <end position="290"/>
    </location>
</feature>
<dbReference type="GeneID" id="130472428"/>